<dbReference type="Proteomes" id="UP001365128">
    <property type="component" value="Unassembled WGS sequence"/>
</dbReference>
<feature type="region of interest" description="Disordered" evidence="8">
    <location>
        <begin position="69"/>
        <end position="103"/>
    </location>
</feature>
<reference evidence="9 10" key="1">
    <citation type="submission" date="2024-04" db="EMBL/GenBank/DDBJ databases">
        <title>Phyllosticta paracitricarpa is synonymous to the EU quarantine fungus P. citricarpa based on phylogenomic analyses.</title>
        <authorList>
            <consortium name="Lawrence Berkeley National Laboratory"/>
            <person name="Van Ingen-Buijs V.A."/>
            <person name="Van Westerhoven A.C."/>
            <person name="Haridas S."/>
            <person name="Skiadas P."/>
            <person name="Martin F."/>
            <person name="Groenewald J.Z."/>
            <person name="Crous P.W."/>
            <person name="Seidl M.F."/>
        </authorList>
    </citation>
    <scope>NUCLEOTIDE SEQUENCE [LARGE SCALE GENOMIC DNA]</scope>
    <source>
        <strain evidence="9 10">CBS 122670</strain>
    </source>
</reference>
<feature type="compositionally biased region" description="Polar residues" evidence="8">
    <location>
        <begin position="69"/>
        <end position="84"/>
    </location>
</feature>
<comment type="subcellular location">
    <subcellularLocation>
        <location evidence="1">Nucleus</location>
    </subcellularLocation>
</comment>
<comment type="caution">
    <text evidence="9">The sequence shown here is derived from an EMBL/GenBank/DDBJ whole genome shotgun (WGS) entry which is preliminary data.</text>
</comment>
<dbReference type="PANTHER" id="PTHR47782:SF12">
    <property type="entry name" value="ZN(II)2CYS6 TRANSCRIPTION FACTOR (EUROFUNG)"/>
    <property type="match status" value="1"/>
</dbReference>
<evidence type="ECO:0000256" key="7">
    <source>
        <dbReference type="ARBA" id="ARBA00023242"/>
    </source>
</evidence>
<dbReference type="PANTHER" id="PTHR47782">
    <property type="entry name" value="ZN(II)2CYS6 TRANSCRIPTION FACTOR (EUROFUNG)-RELATED"/>
    <property type="match status" value="1"/>
</dbReference>
<keyword evidence="3" id="KW-0862">Zinc</keyword>
<keyword evidence="5" id="KW-0238">DNA-binding</keyword>
<evidence type="ECO:0000256" key="2">
    <source>
        <dbReference type="ARBA" id="ARBA00022723"/>
    </source>
</evidence>
<evidence type="ECO:0000256" key="4">
    <source>
        <dbReference type="ARBA" id="ARBA00023015"/>
    </source>
</evidence>
<keyword evidence="7" id="KW-0539">Nucleus</keyword>
<evidence type="ECO:0000256" key="5">
    <source>
        <dbReference type="ARBA" id="ARBA00023125"/>
    </source>
</evidence>
<name>A0ABR1LMZ9_9PEZI</name>
<evidence type="ECO:0000256" key="1">
    <source>
        <dbReference type="ARBA" id="ARBA00004123"/>
    </source>
</evidence>
<evidence type="ECO:0000256" key="8">
    <source>
        <dbReference type="SAM" id="MobiDB-lite"/>
    </source>
</evidence>
<dbReference type="InterPro" id="IPR052202">
    <property type="entry name" value="Yeast_MetPath_Reg"/>
</dbReference>
<proteinExistence type="predicted"/>
<keyword evidence="4" id="KW-0805">Transcription regulation</keyword>
<organism evidence="9 10">
    <name type="scientific">Phyllosticta citricarpa</name>
    <dbReference type="NCBI Taxonomy" id="55181"/>
    <lineage>
        <taxon>Eukaryota</taxon>
        <taxon>Fungi</taxon>
        <taxon>Dikarya</taxon>
        <taxon>Ascomycota</taxon>
        <taxon>Pezizomycotina</taxon>
        <taxon>Dothideomycetes</taxon>
        <taxon>Dothideomycetes incertae sedis</taxon>
        <taxon>Botryosphaeriales</taxon>
        <taxon>Phyllostictaceae</taxon>
        <taxon>Phyllosticta</taxon>
    </lineage>
</organism>
<evidence type="ECO:0000256" key="6">
    <source>
        <dbReference type="ARBA" id="ARBA00023163"/>
    </source>
</evidence>
<evidence type="ECO:0000256" key="3">
    <source>
        <dbReference type="ARBA" id="ARBA00022833"/>
    </source>
</evidence>
<sequence>MTPFWKPGSLEGPYSFAATTFCASPFLSRAYSYLQALYLRLQHLEAIEAHVAPQLQARAVVAAANITSPSRQPTTFPSLASNSPSVSEGSSTSMAGSSNSHPQRLAEIKTRYEVFSEWGPSSAMAHLRLVTTLLNVQITRPLHKIVPFPVDIPSARAPVATSDAKPQLPPFQTSQFLLEFYYQCVDRFQPILGKELGDRDLEQLYAGRGTPETYRSCTRARLALAIAARCLFRSATTQGTASQSQAYLEISDEMFDAAVSSLRIVFQDSNSLLEVVSSSAFENEEAHAMQKLQIVLLMVCYVLTAPGKGNIWQLLGFAERLWRSIQNARSQLRRSSGQAQLLNKTRSPPNLLYTSFISLERMIGMAFGRPIDFLEFAEDDEPTYAPDDKTIPALHAAMLEMRQNVHATFLRCTGPQESRRGILSSIDETPGSLEWYFTIRKRADEWFKQWQESIEQMSGEAVPNQGPSQQSGDGSKDFLVLTGCKFRDETLHLAFCLVLQKSASAAQQVQGGPIQSPFGNNFRFRRRVPVLPPDLLAEGRGIVHRLTRHLTRLLRRAFYIQNPPSLRHVPLVFPRTWIADVEIFRVAVTAAYLSKCSLSQDERGGTRIGNREMDMTWEVASCIKLLNQTSAEVNTEGLTEAVLSLVQNDGDSTM</sequence>
<protein>
    <submittedName>
        <fullName evidence="9">Uncharacterized protein</fullName>
    </submittedName>
</protein>
<evidence type="ECO:0000313" key="9">
    <source>
        <dbReference type="EMBL" id="KAK7536575.1"/>
    </source>
</evidence>
<gene>
    <name evidence="9" type="ORF">IWX46DRAFT_643633</name>
</gene>
<accession>A0ABR1LMZ9</accession>
<keyword evidence="2" id="KW-0479">Metal-binding</keyword>
<evidence type="ECO:0000313" key="10">
    <source>
        <dbReference type="Proteomes" id="UP001365128"/>
    </source>
</evidence>
<dbReference type="CDD" id="cd12148">
    <property type="entry name" value="fungal_TF_MHR"/>
    <property type="match status" value="1"/>
</dbReference>
<keyword evidence="6" id="KW-0804">Transcription</keyword>
<dbReference type="EMBL" id="JBBPDW010000036">
    <property type="protein sequence ID" value="KAK7536575.1"/>
    <property type="molecule type" value="Genomic_DNA"/>
</dbReference>
<feature type="compositionally biased region" description="Low complexity" evidence="8">
    <location>
        <begin position="85"/>
        <end position="100"/>
    </location>
</feature>
<keyword evidence="10" id="KW-1185">Reference proteome</keyword>